<proteinExistence type="predicted"/>
<keyword evidence="5" id="KW-1185">Reference proteome</keyword>
<dbReference type="GO" id="GO:0004165">
    <property type="term" value="F:delta(3)-delta(2)-enoyl-CoA isomerase activity"/>
    <property type="evidence" value="ECO:0007669"/>
    <property type="project" value="UniProtKB-ARBA"/>
</dbReference>
<dbReference type="Pfam" id="PF00378">
    <property type="entry name" value="ECH_1"/>
    <property type="match status" value="1"/>
</dbReference>
<dbReference type="InterPro" id="IPR051053">
    <property type="entry name" value="ECH/Chromodomain_protein"/>
</dbReference>
<sequence length="247" mass="26839">MSTLLQSLEDGVLNLRLNRADKRNAFDRELYSDLTECLNAADLNAEVRVIRLSAEGGCFSAGNDIADFLAEPEQGRRTDPPLYLLRALRACRKPIVAEVRGKAVGIGATLLLHCDLVYASEGSALMFPFVALGLCPEGGSTQLLPQLAGHVKAFEWLVLGQPCAAEDAAQCGLINAVLPADQLSQQVDKAVRKLASLDPEAVQQSRRRLQRASGDQLDALMKAEMDLFEELLQQEAAQQALHAFVNK</sequence>
<evidence type="ECO:0000256" key="1">
    <source>
        <dbReference type="ARBA" id="ARBA00004275"/>
    </source>
</evidence>
<evidence type="ECO:0000256" key="2">
    <source>
        <dbReference type="ARBA" id="ARBA00023140"/>
    </source>
</evidence>
<evidence type="ECO:0000256" key="3">
    <source>
        <dbReference type="ARBA" id="ARBA00023235"/>
    </source>
</evidence>
<dbReference type="STRING" id="49186.SAMN05421647_101747"/>
<organism evidence="4 5">
    <name type="scientific">Marinobacterium stanieri</name>
    <dbReference type="NCBI Taxonomy" id="49186"/>
    <lineage>
        <taxon>Bacteria</taxon>
        <taxon>Pseudomonadati</taxon>
        <taxon>Pseudomonadota</taxon>
        <taxon>Gammaproteobacteria</taxon>
        <taxon>Oceanospirillales</taxon>
        <taxon>Oceanospirillaceae</taxon>
        <taxon>Marinobacterium</taxon>
    </lineage>
</organism>
<name>A0A1N6P391_9GAMM</name>
<dbReference type="PANTHER" id="PTHR43684">
    <property type="match status" value="1"/>
</dbReference>
<keyword evidence="2" id="KW-0576">Peroxisome</keyword>
<evidence type="ECO:0000313" key="4">
    <source>
        <dbReference type="EMBL" id="SIP98759.1"/>
    </source>
</evidence>
<dbReference type="PANTHER" id="PTHR43684:SF1">
    <property type="entry name" value="ENOYL-COA DELTA ISOMERASE 2"/>
    <property type="match status" value="1"/>
</dbReference>
<protein>
    <submittedName>
        <fullName evidence="4">Enoyl-CoA hydratase/carnithine racemase</fullName>
    </submittedName>
</protein>
<accession>A0A1N6P391</accession>
<dbReference type="SUPFAM" id="SSF52096">
    <property type="entry name" value="ClpP/crotonase"/>
    <property type="match status" value="1"/>
</dbReference>
<dbReference type="CDD" id="cd06558">
    <property type="entry name" value="crotonase-like"/>
    <property type="match status" value="1"/>
</dbReference>
<dbReference type="Proteomes" id="UP000186895">
    <property type="component" value="Unassembled WGS sequence"/>
</dbReference>
<evidence type="ECO:0000313" key="5">
    <source>
        <dbReference type="Proteomes" id="UP000186895"/>
    </source>
</evidence>
<keyword evidence="3" id="KW-0413">Isomerase</keyword>
<dbReference type="InterPro" id="IPR029045">
    <property type="entry name" value="ClpP/crotonase-like_dom_sf"/>
</dbReference>
<dbReference type="AlphaFoldDB" id="A0A1N6P391"/>
<dbReference type="Gene3D" id="3.90.226.10">
    <property type="entry name" value="2-enoyl-CoA Hydratase, Chain A, domain 1"/>
    <property type="match status" value="1"/>
</dbReference>
<dbReference type="InterPro" id="IPR001753">
    <property type="entry name" value="Enoyl-CoA_hydra/iso"/>
</dbReference>
<comment type="subcellular location">
    <subcellularLocation>
        <location evidence="1">Peroxisome</location>
    </subcellularLocation>
</comment>
<dbReference type="RefSeq" id="WP_076460924.1">
    <property type="nucleotide sequence ID" value="NZ_FTMN01000001.1"/>
</dbReference>
<reference evidence="4 5" key="1">
    <citation type="submission" date="2017-01" db="EMBL/GenBank/DDBJ databases">
        <authorList>
            <person name="Mah S.A."/>
            <person name="Swanson W.J."/>
            <person name="Moy G.W."/>
            <person name="Vacquier V.D."/>
        </authorList>
    </citation>
    <scope>NUCLEOTIDE SEQUENCE [LARGE SCALE GENOMIC DNA]</scope>
    <source>
        <strain evidence="4 5">DSM 7027</strain>
    </source>
</reference>
<gene>
    <name evidence="4" type="ORF">SAMN05421647_101747</name>
</gene>
<dbReference type="EMBL" id="FTMN01000001">
    <property type="protein sequence ID" value="SIP98759.1"/>
    <property type="molecule type" value="Genomic_DNA"/>
</dbReference>
<dbReference type="eggNOG" id="COG1024">
    <property type="taxonomic scope" value="Bacteria"/>
</dbReference>